<reference evidence="1 2" key="1">
    <citation type="submission" date="2020-02" db="EMBL/GenBank/DDBJ databases">
        <title>Out from the shadows clarifying the taxonomy of the family Cryomorphaceae and related taxa by utilizing the GTDB taxonomic framework.</title>
        <authorList>
            <person name="Bowman J.P."/>
        </authorList>
    </citation>
    <scope>NUCLEOTIDE SEQUENCE [LARGE SCALE GENOMIC DNA]</scope>
    <source>
        <strain evidence="1 2">QSSC 1-22</strain>
    </source>
</reference>
<dbReference type="RefSeq" id="WP_163282699.1">
    <property type="nucleotide sequence ID" value="NZ_JAAGVY010000001.1"/>
</dbReference>
<gene>
    <name evidence="1" type="ORF">G3O08_00475</name>
</gene>
<organism evidence="1 2">
    <name type="scientific">Cryomorpha ignava</name>
    <dbReference type="NCBI Taxonomy" id="101383"/>
    <lineage>
        <taxon>Bacteria</taxon>
        <taxon>Pseudomonadati</taxon>
        <taxon>Bacteroidota</taxon>
        <taxon>Flavobacteriia</taxon>
        <taxon>Flavobacteriales</taxon>
        <taxon>Cryomorphaceae</taxon>
        <taxon>Cryomorpha</taxon>
    </lineage>
</organism>
<dbReference type="EMBL" id="JAAGVY010000001">
    <property type="protein sequence ID" value="NEN21978.1"/>
    <property type="molecule type" value="Genomic_DNA"/>
</dbReference>
<name>A0A7K3WKC3_9FLAO</name>
<keyword evidence="2" id="KW-1185">Reference proteome</keyword>
<evidence type="ECO:0000313" key="1">
    <source>
        <dbReference type="EMBL" id="NEN21978.1"/>
    </source>
</evidence>
<sequence>MKAKKEKSFDTVKFFRQVKTLLAEKMEGMNLAEQKEFIRKVREGEIKLSVR</sequence>
<dbReference type="AlphaFoldDB" id="A0A7K3WKC3"/>
<dbReference type="Proteomes" id="UP000486602">
    <property type="component" value="Unassembled WGS sequence"/>
</dbReference>
<evidence type="ECO:0000313" key="2">
    <source>
        <dbReference type="Proteomes" id="UP000486602"/>
    </source>
</evidence>
<accession>A0A7K3WKC3</accession>
<comment type="caution">
    <text evidence="1">The sequence shown here is derived from an EMBL/GenBank/DDBJ whole genome shotgun (WGS) entry which is preliminary data.</text>
</comment>
<protein>
    <submittedName>
        <fullName evidence="1">Uncharacterized protein</fullName>
    </submittedName>
</protein>
<proteinExistence type="predicted"/>